<dbReference type="SUPFAM" id="SSF52540">
    <property type="entry name" value="P-loop containing nucleoside triphosphate hydrolases"/>
    <property type="match status" value="1"/>
</dbReference>
<dbReference type="InterPro" id="IPR027417">
    <property type="entry name" value="P-loop_NTPase"/>
</dbReference>
<dbReference type="SMART" id="SM00382">
    <property type="entry name" value="AAA"/>
    <property type="match status" value="1"/>
</dbReference>
<dbReference type="Gene3D" id="3.40.50.300">
    <property type="entry name" value="P-loop containing nucleotide triphosphate hydrolases"/>
    <property type="match status" value="1"/>
</dbReference>
<evidence type="ECO:0000313" key="8">
    <source>
        <dbReference type="Proteomes" id="UP000520592"/>
    </source>
</evidence>
<gene>
    <name evidence="7" type="ORF">HX876_08805</name>
</gene>
<dbReference type="EMBL" id="JACAQD010000011">
    <property type="protein sequence ID" value="NWC32488.1"/>
    <property type="molecule type" value="Genomic_DNA"/>
</dbReference>
<reference evidence="7 8" key="1">
    <citation type="submission" date="2020-04" db="EMBL/GenBank/DDBJ databases">
        <title>Molecular characterization of pseudomonads from Agaricus bisporus reveal novel blotch 2 pathogens in Western Europe.</title>
        <authorList>
            <person name="Taparia T."/>
            <person name="Krijger M."/>
            <person name="Haynes E."/>
            <person name="Elpinstone J.G."/>
            <person name="Noble R."/>
            <person name="Van Der Wolf J."/>
        </authorList>
    </citation>
    <scope>NUCLEOTIDE SEQUENCE [LARGE SCALE GENOMIC DNA]</scope>
    <source>
        <strain evidence="7 8">IPO3737</strain>
    </source>
</reference>
<proteinExistence type="inferred from homology"/>
<accession>A0A7Y7Y9V1</accession>
<organism evidence="7 8">
    <name type="scientific">Pseudomonas gingeri</name>
    <dbReference type="NCBI Taxonomy" id="117681"/>
    <lineage>
        <taxon>Bacteria</taxon>
        <taxon>Pseudomonadati</taxon>
        <taxon>Pseudomonadota</taxon>
        <taxon>Gammaproteobacteria</taxon>
        <taxon>Pseudomonadales</taxon>
        <taxon>Pseudomonadaceae</taxon>
        <taxon>Pseudomonas</taxon>
    </lineage>
</organism>
<dbReference type="PANTHER" id="PTHR42788">
    <property type="entry name" value="TAURINE IMPORT ATP-BINDING PROTEIN-RELATED"/>
    <property type="match status" value="1"/>
</dbReference>
<evidence type="ECO:0000256" key="4">
    <source>
        <dbReference type="ARBA" id="ARBA00022840"/>
    </source>
</evidence>
<evidence type="ECO:0000259" key="6">
    <source>
        <dbReference type="PROSITE" id="PS50893"/>
    </source>
</evidence>
<dbReference type="Proteomes" id="UP000520592">
    <property type="component" value="Unassembled WGS sequence"/>
</dbReference>
<evidence type="ECO:0000256" key="5">
    <source>
        <dbReference type="ARBA" id="ARBA00022967"/>
    </source>
</evidence>
<keyword evidence="3" id="KW-0547">Nucleotide-binding</keyword>
<dbReference type="InterPro" id="IPR017871">
    <property type="entry name" value="ABC_transporter-like_CS"/>
</dbReference>
<name>A0A7Y7Y9V1_9PSED</name>
<evidence type="ECO:0000256" key="3">
    <source>
        <dbReference type="ARBA" id="ARBA00022741"/>
    </source>
</evidence>
<comment type="caution">
    <text evidence="7">The sequence shown here is derived from an EMBL/GenBank/DDBJ whole genome shotgun (WGS) entry which is preliminary data.</text>
</comment>
<dbReference type="Pfam" id="PF00005">
    <property type="entry name" value="ABC_tran"/>
    <property type="match status" value="1"/>
</dbReference>
<comment type="similarity">
    <text evidence="1">Belongs to the ABC transporter superfamily.</text>
</comment>
<keyword evidence="5" id="KW-1278">Translocase</keyword>
<dbReference type="PROSITE" id="PS50893">
    <property type="entry name" value="ABC_TRANSPORTER_2"/>
    <property type="match status" value="1"/>
</dbReference>
<dbReference type="PANTHER" id="PTHR42788:SF19">
    <property type="entry name" value="ALIPHATIC SULFONATES IMPORT ATP-BINDING PROTEIN SSUB 2"/>
    <property type="match status" value="1"/>
</dbReference>
<dbReference type="InterPro" id="IPR050166">
    <property type="entry name" value="ABC_transporter_ATP-bind"/>
</dbReference>
<evidence type="ECO:0000313" key="7">
    <source>
        <dbReference type="EMBL" id="NWC32488.1"/>
    </source>
</evidence>
<dbReference type="PROSITE" id="PS00211">
    <property type="entry name" value="ABC_TRANSPORTER_1"/>
    <property type="match status" value="1"/>
</dbReference>
<dbReference type="GO" id="GO:0016887">
    <property type="term" value="F:ATP hydrolysis activity"/>
    <property type="evidence" value="ECO:0007669"/>
    <property type="project" value="InterPro"/>
</dbReference>
<dbReference type="InterPro" id="IPR003593">
    <property type="entry name" value="AAA+_ATPase"/>
</dbReference>
<evidence type="ECO:0000256" key="2">
    <source>
        <dbReference type="ARBA" id="ARBA00022448"/>
    </source>
</evidence>
<dbReference type="CDD" id="cd03293">
    <property type="entry name" value="ABC_NrtD_SsuB_transporters"/>
    <property type="match status" value="1"/>
</dbReference>
<protein>
    <submittedName>
        <fullName evidence="7">ABC transporter ATP-binding protein</fullName>
    </submittedName>
</protein>
<evidence type="ECO:0000256" key="1">
    <source>
        <dbReference type="ARBA" id="ARBA00005417"/>
    </source>
</evidence>
<keyword evidence="4 7" id="KW-0067">ATP-binding</keyword>
<dbReference type="InterPro" id="IPR003439">
    <property type="entry name" value="ABC_transporter-like_ATP-bd"/>
</dbReference>
<sequence length="297" mass="32845">MSGIPIVNDLTTLAMPELFPCAPRPAAALMVDDISFSYPNGHRVFSSFSLSAAPGEFVAILGPSGCGKTTLLNLLSGFVRPQSGQIHLNEATVQPERAELGYVFQAPQLFPWLTALENVRFGLRMAAEGSEAQQREQAMQYLRLVGLEQAAQRLPHQLSGGMQQRVSLARTLALEPQVLLMDEPFAALDAISRNSMNEETLRIWAELGQTVLFITHDIDEAVFLADRVIVLNIAPGGIHSELRIDLPRPRSNRHTRRLPAFLDYRNELMERIAQVMALSEARIPPVVSLSLEIESIQ</sequence>
<dbReference type="GO" id="GO:0005524">
    <property type="term" value="F:ATP binding"/>
    <property type="evidence" value="ECO:0007669"/>
    <property type="project" value="UniProtKB-KW"/>
</dbReference>
<dbReference type="AlphaFoldDB" id="A0A7Y7Y9V1"/>
<feature type="domain" description="ABC transporter" evidence="6">
    <location>
        <begin position="29"/>
        <end position="258"/>
    </location>
</feature>
<keyword evidence="2" id="KW-0813">Transport</keyword>